<dbReference type="EMBL" id="BMLG01000004">
    <property type="protein sequence ID" value="GGM27627.1"/>
    <property type="molecule type" value="Genomic_DNA"/>
</dbReference>
<accession>A0A917TLE7</accession>
<reference evidence="2" key="2">
    <citation type="submission" date="2020-09" db="EMBL/GenBank/DDBJ databases">
        <authorList>
            <person name="Sun Q."/>
            <person name="Zhou Y."/>
        </authorList>
    </citation>
    <scope>NUCLEOTIDE SEQUENCE</scope>
    <source>
        <strain evidence="2">CGMCC 1.6333</strain>
    </source>
</reference>
<reference evidence="2" key="1">
    <citation type="journal article" date="2014" name="Int. J. Syst. Evol. Microbiol.">
        <title>Complete genome sequence of Corynebacterium casei LMG S-19264T (=DSM 44701T), isolated from a smear-ripened cheese.</title>
        <authorList>
            <consortium name="US DOE Joint Genome Institute (JGI-PGF)"/>
            <person name="Walter F."/>
            <person name="Albersmeier A."/>
            <person name="Kalinowski J."/>
            <person name="Ruckert C."/>
        </authorList>
    </citation>
    <scope>NUCLEOTIDE SEQUENCE</scope>
    <source>
        <strain evidence="2">CGMCC 1.6333</strain>
    </source>
</reference>
<evidence type="ECO:0000313" key="2">
    <source>
        <dbReference type="EMBL" id="GGM27627.1"/>
    </source>
</evidence>
<evidence type="ECO:0000259" key="1">
    <source>
        <dbReference type="Pfam" id="PF00266"/>
    </source>
</evidence>
<dbReference type="GO" id="GO:0016829">
    <property type="term" value="F:lyase activity"/>
    <property type="evidence" value="ECO:0007669"/>
    <property type="project" value="UniProtKB-KW"/>
</dbReference>
<keyword evidence="2" id="KW-0456">Lyase</keyword>
<dbReference type="RefSeq" id="WP_117157269.1">
    <property type="nucleotide sequence ID" value="NZ_BMLG01000004.1"/>
</dbReference>
<name>A0A917TLE7_9BACI</name>
<comment type="caution">
    <text evidence="2">The sequence shown here is derived from an EMBL/GenBank/DDBJ whole genome shotgun (WGS) entry which is preliminary data.</text>
</comment>
<dbReference type="PANTHER" id="PTHR43686">
    <property type="entry name" value="SULFURTRANSFERASE-RELATED"/>
    <property type="match status" value="1"/>
</dbReference>
<protein>
    <submittedName>
        <fullName evidence="2">Selenocysteine lyase</fullName>
    </submittedName>
</protein>
<proteinExistence type="predicted"/>
<dbReference type="InterPro" id="IPR015424">
    <property type="entry name" value="PyrdxlP-dep_Trfase"/>
</dbReference>
<dbReference type="SUPFAM" id="SSF53383">
    <property type="entry name" value="PLP-dependent transferases"/>
    <property type="match status" value="1"/>
</dbReference>
<dbReference type="Gene3D" id="3.90.1150.10">
    <property type="entry name" value="Aspartate Aminotransferase, domain 1"/>
    <property type="match status" value="1"/>
</dbReference>
<dbReference type="InterPro" id="IPR015421">
    <property type="entry name" value="PyrdxlP-dep_Trfase_major"/>
</dbReference>
<dbReference type="PANTHER" id="PTHR43686:SF1">
    <property type="entry name" value="AMINOTRAN_5 DOMAIN-CONTAINING PROTEIN"/>
    <property type="match status" value="1"/>
</dbReference>
<dbReference type="InterPro" id="IPR000192">
    <property type="entry name" value="Aminotrans_V_dom"/>
</dbReference>
<dbReference type="InterPro" id="IPR015422">
    <property type="entry name" value="PyrdxlP-dep_Trfase_small"/>
</dbReference>
<dbReference type="AlphaFoldDB" id="A0A917TLE7"/>
<dbReference type="Pfam" id="PF00266">
    <property type="entry name" value="Aminotran_5"/>
    <property type="match status" value="1"/>
</dbReference>
<organism evidence="2 3">
    <name type="scientific">Paraliobacillus quinghaiensis</name>
    <dbReference type="NCBI Taxonomy" id="470815"/>
    <lineage>
        <taxon>Bacteria</taxon>
        <taxon>Bacillati</taxon>
        <taxon>Bacillota</taxon>
        <taxon>Bacilli</taxon>
        <taxon>Bacillales</taxon>
        <taxon>Bacillaceae</taxon>
        <taxon>Paraliobacillus</taxon>
    </lineage>
</organism>
<keyword evidence="3" id="KW-1185">Reference proteome</keyword>
<feature type="domain" description="Aminotransferase class V" evidence="1">
    <location>
        <begin position="45"/>
        <end position="454"/>
    </location>
</feature>
<evidence type="ECO:0000313" key="3">
    <source>
        <dbReference type="Proteomes" id="UP000618460"/>
    </source>
</evidence>
<gene>
    <name evidence="2" type="ORF">GCM10011351_11840</name>
</gene>
<dbReference type="Proteomes" id="UP000618460">
    <property type="component" value="Unassembled WGS sequence"/>
</dbReference>
<dbReference type="OrthoDB" id="9804366at2"/>
<dbReference type="Gene3D" id="3.40.640.10">
    <property type="entry name" value="Type I PLP-dependent aspartate aminotransferase-like (Major domain)"/>
    <property type="match status" value="1"/>
</dbReference>
<sequence>MFKAKIGNTIHYTTGDLEQHFKPFRENIIGYSHIFKSPYGSKKLIYADWTASGRLYRPIETKLINLFGPYIGNTHTESTVTGTTTTTAYHHAQQIIKKHVNASDDDILISDGTGMTAVVNKLQRLLGLRAPDPIQKKLTLSDKERPIIFVSHMEHHSNYLSWKETIGDVIMLPPDINGCVDTKDLHTQLNNYKDRTVKIGAFTACSNVTGKQTNYHQLAKIMHKHGGICFIDFAASAPYVSIDMHPKDPLEKLDGVLFSPHKFLGGPGTSGILILSKDLLKSSIPDNSGGGTVLWTDMWGGYKYALNPEDREDGGTPGFMQAIKTALCIQLKERMGIEEMLYREKQMLSFLLPQLEKIDGITILEYPSTQPRLGIIAFHASNIHHHLFVKLLNDRFGIQARGGCSCAGPYGHYLYGIDEAYSEKMAKSAEAGDMSLKPGWIRISLHPVMSNKELRIILLAIKSIVKYSDIWEQDYRYNPKKDTFEHINLTEKSALNMKQLFTI</sequence>